<dbReference type="PANTHER" id="PTHR48079">
    <property type="entry name" value="PROTEIN YEEZ"/>
    <property type="match status" value="1"/>
</dbReference>
<dbReference type="EMBL" id="BAAASL010000017">
    <property type="protein sequence ID" value="GAA2721441.1"/>
    <property type="molecule type" value="Genomic_DNA"/>
</dbReference>
<feature type="domain" description="NAD-dependent epimerase/dehydratase" evidence="1">
    <location>
        <begin position="8"/>
        <end position="213"/>
    </location>
</feature>
<dbReference type="SUPFAM" id="SSF51735">
    <property type="entry name" value="NAD(P)-binding Rossmann-fold domains"/>
    <property type="match status" value="1"/>
</dbReference>
<dbReference type="Proteomes" id="UP001500886">
    <property type="component" value="Unassembled WGS sequence"/>
</dbReference>
<proteinExistence type="predicted"/>
<dbReference type="PANTHER" id="PTHR48079:SF6">
    <property type="entry name" value="NAD(P)-BINDING DOMAIN-CONTAINING PROTEIN-RELATED"/>
    <property type="match status" value="1"/>
</dbReference>
<dbReference type="InterPro" id="IPR001509">
    <property type="entry name" value="Epimerase_deHydtase"/>
</dbReference>
<evidence type="ECO:0000313" key="3">
    <source>
        <dbReference type="Proteomes" id="UP001500886"/>
    </source>
</evidence>
<dbReference type="InterPro" id="IPR036291">
    <property type="entry name" value="NAD(P)-bd_dom_sf"/>
</dbReference>
<gene>
    <name evidence="2" type="ORF">GCM10010315_44260</name>
</gene>
<evidence type="ECO:0000259" key="1">
    <source>
        <dbReference type="Pfam" id="PF01370"/>
    </source>
</evidence>
<name>A0ABN3TZ23_9ACTN</name>
<comment type="caution">
    <text evidence="2">The sequence shown here is derived from an EMBL/GenBank/DDBJ whole genome shotgun (WGS) entry which is preliminary data.</text>
</comment>
<reference evidence="2 3" key="1">
    <citation type="journal article" date="2019" name="Int. J. Syst. Evol. Microbiol.">
        <title>The Global Catalogue of Microorganisms (GCM) 10K type strain sequencing project: providing services to taxonomists for standard genome sequencing and annotation.</title>
        <authorList>
            <consortium name="The Broad Institute Genomics Platform"/>
            <consortium name="The Broad Institute Genome Sequencing Center for Infectious Disease"/>
            <person name="Wu L."/>
            <person name="Ma J."/>
        </authorList>
    </citation>
    <scope>NUCLEOTIDE SEQUENCE [LARGE SCALE GENOMIC DNA]</scope>
    <source>
        <strain evidence="2 3">JCM 4542</strain>
    </source>
</reference>
<evidence type="ECO:0000313" key="2">
    <source>
        <dbReference type="EMBL" id="GAA2721441.1"/>
    </source>
</evidence>
<organism evidence="2 3">
    <name type="scientific">Streptomyces luteosporeus</name>
    <dbReference type="NCBI Taxonomy" id="173856"/>
    <lineage>
        <taxon>Bacteria</taxon>
        <taxon>Bacillati</taxon>
        <taxon>Actinomycetota</taxon>
        <taxon>Actinomycetes</taxon>
        <taxon>Kitasatosporales</taxon>
        <taxon>Streptomycetaceae</taxon>
        <taxon>Streptomyces</taxon>
    </lineage>
</organism>
<dbReference type="Pfam" id="PF01370">
    <property type="entry name" value="Epimerase"/>
    <property type="match status" value="1"/>
</dbReference>
<dbReference type="Gene3D" id="3.40.50.720">
    <property type="entry name" value="NAD(P)-binding Rossmann-like Domain"/>
    <property type="match status" value="1"/>
</dbReference>
<dbReference type="InterPro" id="IPR051783">
    <property type="entry name" value="NAD(P)-dependent_oxidoreduct"/>
</dbReference>
<dbReference type="RefSeq" id="WP_344437194.1">
    <property type="nucleotide sequence ID" value="NZ_BAAASL010000017.1"/>
</dbReference>
<protein>
    <submittedName>
        <fullName evidence="2">NAD-dependent epimerase/dehydratase family protein</fullName>
    </submittedName>
</protein>
<accession>A0ABN3TZ23</accession>
<sequence>MGVRPLRIVLTGATGFIGSRVAAELLRDAAQPHVRVVGRSAPHQLIAAGAEWAEADLTRPHTLRGVCTDADVLLHLASRVSGDPEQCAAVNTDGSAHLMAEAARGGVARVTYLSTAAVYGHGPHRGADVAEAEPAPVSAASSTRLAAEQYALNAGGTVLRPGLVLGEGDRWVVPALAELRRRVPARWASGAARLSLVAVEDLARLIARTALAPRPLPRGVHHASHPEPVLARDLMDVLADHHVLPPTPADDWPWPRCLERLAATPGRISPRQFALLAQDNWFRSDSIWRLTGTAPGPSPLERVGGWAPWYREHLSRTPPAQ</sequence>
<keyword evidence="3" id="KW-1185">Reference proteome</keyword>